<organism evidence="3 4">
    <name type="scientific">Hymenobacter cellulosilyticus</name>
    <dbReference type="NCBI Taxonomy" id="2932248"/>
    <lineage>
        <taxon>Bacteria</taxon>
        <taxon>Pseudomonadati</taxon>
        <taxon>Bacteroidota</taxon>
        <taxon>Cytophagia</taxon>
        <taxon>Cytophagales</taxon>
        <taxon>Hymenobacteraceae</taxon>
        <taxon>Hymenobacter</taxon>
    </lineage>
</organism>
<accession>A0A8T9Q572</accession>
<keyword evidence="4" id="KW-1185">Reference proteome</keyword>
<dbReference type="KEGG" id="hcu:MUN79_01590"/>
<dbReference type="Pfam" id="PF13568">
    <property type="entry name" value="OMP_b-brl_2"/>
    <property type="match status" value="1"/>
</dbReference>
<dbReference type="InterPro" id="IPR025665">
    <property type="entry name" value="Beta-barrel_OMP_2"/>
</dbReference>
<dbReference type="EMBL" id="CP095046">
    <property type="protein sequence ID" value="UOQ72714.1"/>
    <property type="molecule type" value="Genomic_DNA"/>
</dbReference>
<evidence type="ECO:0000313" key="4">
    <source>
        <dbReference type="Proteomes" id="UP000831796"/>
    </source>
</evidence>
<dbReference type="SUPFAM" id="SSF56925">
    <property type="entry name" value="OMPA-like"/>
    <property type="match status" value="1"/>
</dbReference>
<dbReference type="AlphaFoldDB" id="A0A8T9Q572"/>
<gene>
    <name evidence="3" type="ORF">MUN79_01590</name>
</gene>
<feature type="chain" id="PRO_5035910924" evidence="1">
    <location>
        <begin position="20"/>
        <end position="402"/>
    </location>
</feature>
<evidence type="ECO:0000259" key="2">
    <source>
        <dbReference type="Pfam" id="PF13568"/>
    </source>
</evidence>
<proteinExistence type="predicted"/>
<evidence type="ECO:0000256" key="1">
    <source>
        <dbReference type="SAM" id="SignalP"/>
    </source>
</evidence>
<feature type="signal peptide" evidence="1">
    <location>
        <begin position="1"/>
        <end position="19"/>
    </location>
</feature>
<name>A0A8T9Q572_9BACT</name>
<sequence length="402" mass="44037">MKKQVLFLALMASSTAVLAQANFRPGYIVSLAGDTARGTVDYRGEERNALLCRFKTTADAVVAEYQPGQIRGYGFTNGRDLQSWALPGAGSKAVFVQTLVLGKASLYHSVNEHGKDVYYAGGNSAAALEALIQQDTIQSVYDQQQRRTTTMQQRTYPFRSVLWRIMADCPSVQTTVARLELKEGPLVKTFSAYNTCVMGSQQQYVAKQQTSKTHFMVLGGVKQATISYGNHTDKKLESGFGPSLGIGIMFQPGRFNPRFLLHLQALYQKQEYQQEFNNGDELVHVNLTSIQVPLFLRYTLPTKKVQPYVQAGVLSAINPRREAARESGPSRPGLNAYSAIDVRSYNLGLMGGAGLSMGLGKGSMQLEVRTERLDGTSEVITGDHTLAGAQGFSLLLGYTFGQ</sequence>
<dbReference type="Proteomes" id="UP000831796">
    <property type="component" value="Chromosome"/>
</dbReference>
<feature type="domain" description="Outer membrane protein beta-barrel" evidence="2">
    <location>
        <begin position="211"/>
        <end position="359"/>
    </location>
</feature>
<dbReference type="RefSeq" id="WP_244676072.1">
    <property type="nucleotide sequence ID" value="NZ_CP095046.1"/>
</dbReference>
<protein>
    <submittedName>
        <fullName evidence="3">PorT family protein</fullName>
    </submittedName>
</protein>
<keyword evidence="1" id="KW-0732">Signal</keyword>
<evidence type="ECO:0000313" key="3">
    <source>
        <dbReference type="EMBL" id="UOQ72714.1"/>
    </source>
</evidence>
<dbReference type="Gene3D" id="2.40.160.20">
    <property type="match status" value="1"/>
</dbReference>
<reference evidence="3" key="1">
    <citation type="submission" date="2022-04" db="EMBL/GenBank/DDBJ databases">
        <title>Hymenobacter sp. isolated from the air.</title>
        <authorList>
            <person name="Won M."/>
            <person name="Lee C.-M."/>
            <person name="Woen H.-Y."/>
            <person name="Kwon S.-W."/>
        </authorList>
    </citation>
    <scope>NUCLEOTIDE SEQUENCE</scope>
    <source>
        <strain evidence="3">5116S-3</strain>
    </source>
</reference>
<dbReference type="InterPro" id="IPR011250">
    <property type="entry name" value="OMP/PagP_B-barrel"/>
</dbReference>